<reference evidence="2" key="1">
    <citation type="submission" date="2016-11" db="EMBL/GenBank/DDBJ databases">
        <authorList>
            <person name="Varghese N."/>
            <person name="Submissions S."/>
        </authorList>
    </citation>
    <scope>NUCLEOTIDE SEQUENCE [LARGE SCALE GENOMIC DNA]</scope>
    <source>
        <strain evidence="2">UWOS</strain>
    </source>
</reference>
<protein>
    <submittedName>
        <fullName evidence="1">Uncharacterized protein</fullName>
    </submittedName>
</protein>
<gene>
    <name evidence="1" type="ORF">SAMN05720469_14911</name>
</gene>
<name>A0A1M6YWM8_9BACT</name>
<evidence type="ECO:0000313" key="2">
    <source>
        <dbReference type="Proteomes" id="UP000184275"/>
    </source>
</evidence>
<proteinExistence type="predicted"/>
<dbReference type="AlphaFoldDB" id="A0A1M6YWM8"/>
<dbReference type="EMBL" id="FRAW01000049">
    <property type="protein sequence ID" value="SHL22597.1"/>
    <property type="molecule type" value="Genomic_DNA"/>
</dbReference>
<dbReference type="Proteomes" id="UP000184275">
    <property type="component" value="Unassembled WGS sequence"/>
</dbReference>
<organism evidence="1 2">
    <name type="scientific">Fibrobacter intestinalis</name>
    <dbReference type="NCBI Taxonomy" id="28122"/>
    <lineage>
        <taxon>Bacteria</taxon>
        <taxon>Pseudomonadati</taxon>
        <taxon>Fibrobacterota</taxon>
        <taxon>Fibrobacteria</taxon>
        <taxon>Fibrobacterales</taxon>
        <taxon>Fibrobacteraceae</taxon>
        <taxon>Fibrobacter</taxon>
    </lineage>
</organism>
<sequence>MNYSYTVKYLEFEGKKDFLYFSFEEETGILTNFFTGEVVNFYKTIKDQIEQVLSKKKRRVECSGNDCYWNIGPKETLIVDNFANEGEPSEITVDTQELRRLIDEWIAARDKFREQKTKGEI</sequence>
<keyword evidence="2" id="KW-1185">Reference proteome</keyword>
<accession>A0A1M6YWM8</accession>
<dbReference type="RefSeq" id="WP_073306200.1">
    <property type="nucleotide sequence ID" value="NZ_FRAW01000049.1"/>
</dbReference>
<evidence type="ECO:0000313" key="1">
    <source>
        <dbReference type="EMBL" id="SHL22597.1"/>
    </source>
</evidence>